<name>C0HI68_MAIZE</name>
<dbReference type="EMBL" id="BT062024">
    <property type="protein sequence ID" value="ACN26721.1"/>
    <property type="molecule type" value="mRNA"/>
</dbReference>
<evidence type="ECO:0008006" key="3">
    <source>
        <dbReference type="Google" id="ProtNLM"/>
    </source>
</evidence>
<evidence type="ECO:0000256" key="1">
    <source>
        <dbReference type="SAM" id="SignalP"/>
    </source>
</evidence>
<proteinExistence type="evidence at transcript level"/>
<evidence type="ECO:0000313" key="2">
    <source>
        <dbReference type="EMBL" id="ACN26721.1"/>
    </source>
</evidence>
<feature type="signal peptide" evidence="1">
    <location>
        <begin position="1"/>
        <end position="23"/>
    </location>
</feature>
<reference evidence="2" key="2">
    <citation type="submission" date="2012-06" db="EMBL/GenBank/DDBJ databases">
        <authorList>
            <person name="Yu Y."/>
            <person name="Currie J."/>
            <person name="Lomeli R."/>
            <person name="Angelova A."/>
            <person name="Collura K."/>
            <person name="Wissotski M."/>
            <person name="Campos D."/>
            <person name="Kudrna D."/>
            <person name="Golser W."/>
            <person name="Ashely E."/>
            <person name="Descour A."/>
            <person name="Fernandes J."/>
            <person name="Soderlund C."/>
            <person name="Walbot V."/>
        </authorList>
    </citation>
    <scope>NUCLEOTIDE SEQUENCE</scope>
    <source>
        <strain evidence="2">B73</strain>
    </source>
</reference>
<accession>C0HI68</accession>
<dbReference type="AlphaFoldDB" id="C0HI68"/>
<keyword evidence="1" id="KW-0732">Signal</keyword>
<organism evidence="2">
    <name type="scientific">Zea mays</name>
    <name type="common">Maize</name>
    <dbReference type="NCBI Taxonomy" id="4577"/>
    <lineage>
        <taxon>Eukaryota</taxon>
        <taxon>Viridiplantae</taxon>
        <taxon>Streptophyta</taxon>
        <taxon>Embryophyta</taxon>
        <taxon>Tracheophyta</taxon>
        <taxon>Spermatophyta</taxon>
        <taxon>Magnoliopsida</taxon>
        <taxon>Liliopsida</taxon>
        <taxon>Poales</taxon>
        <taxon>Poaceae</taxon>
        <taxon>PACMAD clade</taxon>
        <taxon>Panicoideae</taxon>
        <taxon>Andropogonodae</taxon>
        <taxon>Andropogoneae</taxon>
        <taxon>Tripsacinae</taxon>
        <taxon>Zea</taxon>
    </lineage>
</organism>
<protein>
    <recommendedName>
        <fullName evidence="3">Secreted protein</fullName>
    </recommendedName>
</protein>
<feature type="chain" id="PRO_5002897460" description="Secreted protein" evidence="1">
    <location>
        <begin position="24"/>
        <end position="61"/>
    </location>
</feature>
<sequence>MVVWSGSLRWVAQLLSGPLPVAAACTAKPRKATMARRACLISASCSRSFFSGSAARPSGSK</sequence>
<reference evidence="2" key="1">
    <citation type="journal article" date="2009" name="PLoS Genet.">
        <title>Sequencing, mapping, and analysis of 27,455 maize full-length cDNAs.</title>
        <authorList>
            <person name="Soderlund C."/>
            <person name="Descour A."/>
            <person name="Kudrna D."/>
            <person name="Bomhoff M."/>
            <person name="Boyd L."/>
            <person name="Currie J."/>
            <person name="Angelova A."/>
            <person name="Collura K."/>
            <person name="Wissotski M."/>
            <person name="Ashley E."/>
            <person name="Morrow D."/>
            <person name="Fernandes J."/>
            <person name="Walbot V."/>
            <person name="Yu Y."/>
        </authorList>
    </citation>
    <scope>NUCLEOTIDE SEQUENCE</scope>
    <source>
        <strain evidence="2">B73</strain>
    </source>
</reference>